<reference evidence="2 3" key="1">
    <citation type="submission" date="2022-10" db="EMBL/GenBank/DDBJ databases">
        <title>Chitinophaga nivalis PC15 sp. nov., isolated from Pyeongchang county, South Korea.</title>
        <authorList>
            <person name="Trinh H.N."/>
        </authorList>
    </citation>
    <scope>NUCLEOTIDE SEQUENCE [LARGE SCALE GENOMIC DNA]</scope>
    <source>
        <strain evidence="2 3">PC14</strain>
    </source>
</reference>
<dbReference type="EMBL" id="JAPDNS010000001">
    <property type="protein sequence ID" value="MCW3482890.1"/>
    <property type="molecule type" value="Genomic_DNA"/>
</dbReference>
<sequence>MSKKPTPPVHGYDPAKDPLYQELLDFLRMMENNQRLAAPSPAAAKDKHPPHNGSAGATMH</sequence>
<proteinExistence type="predicted"/>
<dbReference type="RefSeq" id="WP_264727681.1">
    <property type="nucleotide sequence ID" value="NZ_JAPDNR010000001.1"/>
</dbReference>
<evidence type="ECO:0000313" key="2">
    <source>
        <dbReference type="EMBL" id="MCW3482890.1"/>
    </source>
</evidence>
<keyword evidence="3" id="KW-1185">Reference proteome</keyword>
<evidence type="ECO:0000256" key="1">
    <source>
        <dbReference type="SAM" id="MobiDB-lite"/>
    </source>
</evidence>
<protein>
    <submittedName>
        <fullName evidence="2">Uncharacterized protein</fullName>
    </submittedName>
</protein>
<feature type="region of interest" description="Disordered" evidence="1">
    <location>
        <begin position="32"/>
        <end position="60"/>
    </location>
</feature>
<comment type="caution">
    <text evidence="2">The sequence shown here is derived from an EMBL/GenBank/DDBJ whole genome shotgun (WGS) entry which is preliminary data.</text>
</comment>
<name>A0ABT3IGE6_9BACT</name>
<evidence type="ECO:0000313" key="3">
    <source>
        <dbReference type="Proteomes" id="UP001207742"/>
    </source>
</evidence>
<dbReference type="Proteomes" id="UP001207742">
    <property type="component" value="Unassembled WGS sequence"/>
</dbReference>
<gene>
    <name evidence="2" type="ORF">OL497_03235</name>
</gene>
<organism evidence="2 3">
    <name type="scientific">Chitinophaga nivalis</name>
    <dbReference type="NCBI Taxonomy" id="2991709"/>
    <lineage>
        <taxon>Bacteria</taxon>
        <taxon>Pseudomonadati</taxon>
        <taxon>Bacteroidota</taxon>
        <taxon>Chitinophagia</taxon>
        <taxon>Chitinophagales</taxon>
        <taxon>Chitinophagaceae</taxon>
        <taxon>Chitinophaga</taxon>
    </lineage>
</organism>
<accession>A0ABT3IGE6</accession>